<gene>
    <name evidence="3" type="ORF">PYX00_003048</name>
</gene>
<dbReference type="EMBL" id="JARGDH010000002">
    <property type="protein sequence ID" value="KAL0275068.1"/>
    <property type="molecule type" value="Genomic_DNA"/>
</dbReference>
<dbReference type="AlphaFoldDB" id="A0AAW2HZX2"/>
<keyword evidence="1" id="KW-1015">Disulfide bond</keyword>
<evidence type="ECO:0000256" key="1">
    <source>
        <dbReference type="ARBA" id="ARBA00023157"/>
    </source>
</evidence>
<sequence length="115" mass="12628">MYEDKDAPAESRPGTVGPFLARGRGWDGLFLFFCCSCLNRADLIKVHDGRNSHSPAIRVLCNELSEVEVLSTGPELYIEFVANSEWPGQGFKANFQFQPLDSLDGASPGECLPGY</sequence>
<dbReference type="InterPro" id="IPR000859">
    <property type="entry name" value="CUB_dom"/>
</dbReference>
<name>A0AAW2HZX2_9NEOP</name>
<organism evidence="3">
    <name type="scientific">Menopon gallinae</name>
    <name type="common">poultry shaft louse</name>
    <dbReference type="NCBI Taxonomy" id="328185"/>
    <lineage>
        <taxon>Eukaryota</taxon>
        <taxon>Metazoa</taxon>
        <taxon>Ecdysozoa</taxon>
        <taxon>Arthropoda</taxon>
        <taxon>Hexapoda</taxon>
        <taxon>Insecta</taxon>
        <taxon>Pterygota</taxon>
        <taxon>Neoptera</taxon>
        <taxon>Paraneoptera</taxon>
        <taxon>Psocodea</taxon>
        <taxon>Troctomorpha</taxon>
        <taxon>Phthiraptera</taxon>
        <taxon>Amblycera</taxon>
        <taxon>Menoponidae</taxon>
        <taxon>Menopon</taxon>
    </lineage>
</organism>
<dbReference type="Gene3D" id="2.60.120.290">
    <property type="entry name" value="Spermadhesin, CUB domain"/>
    <property type="match status" value="1"/>
</dbReference>
<accession>A0AAW2HZX2</accession>
<dbReference type="Pfam" id="PF00431">
    <property type="entry name" value="CUB"/>
    <property type="match status" value="1"/>
</dbReference>
<feature type="domain" description="CUB" evidence="2">
    <location>
        <begin position="40"/>
        <end position="95"/>
    </location>
</feature>
<dbReference type="SUPFAM" id="SSF49854">
    <property type="entry name" value="Spermadhesin, CUB domain"/>
    <property type="match status" value="1"/>
</dbReference>
<proteinExistence type="predicted"/>
<evidence type="ECO:0000259" key="2">
    <source>
        <dbReference type="Pfam" id="PF00431"/>
    </source>
</evidence>
<reference evidence="3" key="1">
    <citation type="journal article" date="2024" name="Gigascience">
        <title>Chromosome-level genome of the poultry shaft louse Menopon gallinae provides insight into the host-switching and adaptive evolution of parasitic lice.</title>
        <authorList>
            <person name="Xu Y."/>
            <person name="Ma L."/>
            <person name="Liu S."/>
            <person name="Liang Y."/>
            <person name="Liu Q."/>
            <person name="He Z."/>
            <person name="Tian L."/>
            <person name="Duan Y."/>
            <person name="Cai W."/>
            <person name="Li H."/>
            <person name="Song F."/>
        </authorList>
    </citation>
    <scope>NUCLEOTIDE SEQUENCE</scope>
    <source>
        <strain evidence="3">Cailab_2023a</strain>
    </source>
</reference>
<evidence type="ECO:0000313" key="3">
    <source>
        <dbReference type="EMBL" id="KAL0275068.1"/>
    </source>
</evidence>
<dbReference type="InterPro" id="IPR035914">
    <property type="entry name" value="Sperma_CUB_dom_sf"/>
</dbReference>
<dbReference type="CDD" id="cd00041">
    <property type="entry name" value="CUB"/>
    <property type="match status" value="1"/>
</dbReference>
<comment type="caution">
    <text evidence="3">The sequence shown here is derived from an EMBL/GenBank/DDBJ whole genome shotgun (WGS) entry which is preliminary data.</text>
</comment>
<protein>
    <recommendedName>
        <fullName evidence="2">CUB domain-containing protein</fullName>
    </recommendedName>
</protein>